<dbReference type="GO" id="GO:0003677">
    <property type="term" value="F:DNA binding"/>
    <property type="evidence" value="ECO:0007669"/>
    <property type="project" value="InterPro"/>
</dbReference>
<reference evidence="6 7" key="1">
    <citation type="journal article" date="2011" name="J. Bacteriol.">
        <title>Genome sequence of the 1,4-dioxane-degrading Pseudonocardia dioxanivorans strain CB1190.</title>
        <authorList>
            <person name="Sales C.M."/>
            <person name="Mahendra S."/>
            <person name="Grostern A."/>
            <person name="Parales R.E."/>
            <person name="Goodwin L.A."/>
            <person name="Woyke T."/>
            <person name="Nolan M."/>
            <person name="Lapidus A."/>
            <person name="Chertkov O."/>
            <person name="Ovchinnikova G."/>
            <person name="Sczyrba A."/>
            <person name="Alvarez-Cohen L."/>
        </authorList>
    </citation>
    <scope>NUCLEOTIDE SEQUENCE [LARGE SCALE GENOMIC DNA]</scope>
    <source>
        <strain evidence="7">ATCC 55486 / DSM 44775 / JCM 13855 / CB1190</strain>
    </source>
</reference>
<dbReference type="eggNOG" id="COG1674">
    <property type="taxonomic scope" value="Bacteria"/>
</dbReference>
<accession>F4D1B7</accession>
<dbReference type="PANTHER" id="PTHR22683:SF41">
    <property type="entry name" value="DNA TRANSLOCASE FTSK"/>
    <property type="match status" value="1"/>
</dbReference>
<dbReference type="OrthoDB" id="3315716at2"/>
<dbReference type="Pfam" id="PF01580">
    <property type="entry name" value="FtsK_SpoIIIE"/>
    <property type="match status" value="1"/>
</dbReference>
<evidence type="ECO:0000256" key="1">
    <source>
        <dbReference type="ARBA" id="ARBA00022741"/>
    </source>
</evidence>
<dbReference type="SUPFAM" id="SSF52540">
    <property type="entry name" value="P-loop containing nucleoside triphosphate hydrolases"/>
    <property type="match status" value="1"/>
</dbReference>
<evidence type="ECO:0000259" key="5">
    <source>
        <dbReference type="PROSITE" id="PS50901"/>
    </source>
</evidence>
<evidence type="ECO:0000313" key="7">
    <source>
        <dbReference type="Proteomes" id="UP000007809"/>
    </source>
</evidence>
<dbReference type="Proteomes" id="UP000007809">
    <property type="component" value="Chromosome"/>
</dbReference>
<dbReference type="InterPro" id="IPR050206">
    <property type="entry name" value="FtsK/SpoIIIE/SftA"/>
</dbReference>
<dbReference type="PANTHER" id="PTHR22683">
    <property type="entry name" value="SPORULATION PROTEIN RELATED"/>
    <property type="match status" value="1"/>
</dbReference>
<keyword evidence="6" id="KW-0131">Cell cycle</keyword>
<dbReference type="PROSITE" id="PS50901">
    <property type="entry name" value="FTSK"/>
    <property type="match status" value="1"/>
</dbReference>
<name>F4D1B7_PSEUX</name>
<dbReference type="GO" id="GO:0051301">
    <property type="term" value="P:cell division"/>
    <property type="evidence" value="ECO:0007669"/>
    <property type="project" value="UniProtKB-KW"/>
</dbReference>
<proteinExistence type="predicted"/>
<dbReference type="InterPro" id="IPR027417">
    <property type="entry name" value="P-loop_NTPase"/>
</dbReference>
<keyword evidence="4" id="KW-0472">Membrane</keyword>
<dbReference type="InterPro" id="IPR002543">
    <property type="entry name" value="FtsK_dom"/>
</dbReference>
<keyword evidence="4" id="KW-1133">Transmembrane helix</keyword>
<keyword evidence="2 3" id="KW-0067">ATP-binding</keyword>
<dbReference type="HOGENOM" id="CLU_020567_1_0_11"/>
<keyword evidence="6" id="KW-0132">Cell division</keyword>
<dbReference type="Gene3D" id="3.40.50.300">
    <property type="entry name" value="P-loop containing nucleotide triphosphate hydrolases"/>
    <property type="match status" value="1"/>
</dbReference>
<evidence type="ECO:0000313" key="6">
    <source>
        <dbReference type="EMBL" id="AEA27905.1"/>
    </source>
</evidence>
<dbReference type="AlphaFoldDB" id="F4D1B7"/>
<evidence type="ECO:0000256" key="2">
    <source>
        <dbReference type="ARBA" id="ARBA00022840"/>
    </source>
</evidence>
<protein>
    <submittedName>
        <fullName evidence="6">Cell division protein FtsK/SpoIIIE</fullName>
    </submittedName>
</protein>
<keyword evidence="4" id="KW-0812">Transmembrane</keyword>
<keyword evidence="7" id="KW-1185">Reference proteome</keyword>
<dbReference type="STRING" id="675635.Psed_5778"/>
<dbReference type="GO" id="GO:0005524">
    <property type="term" value="F:ATP binding"/>
    <property type="evidence" value="ECO:0007669"/>
    <property type="project" value="UniProtKB-UniRule"/>
</dbReference>
<dbReference type="RefSeq" id="WP_013677804.1">
    <property type="nucleotide sequence ID" value="NC_015312.1"/>
</dbReference>
<evidence type="ECO:0000256" key="4">
    <source>
        <dbReference type="SAM" id="Phobius"/>
    </source>
</evidence>
<dbReference type="EMBL" id="CP002593">
    <property type="protein sequence ID" value="AEA27905.1"/>
    <property type="molecule type" value="Genomic_DNA"/>
</dbReference>
<gene>
    <name evidence="6" type="ordered locus">Psed_5778</name>
</gene>
<keyword evidence="1 3" id="KW-0547">Nucleotide-binding</keyword>
<organism evidence="6 7">
    <name type="scientific">Pseudonocardia dioxanivorans (strain ATCC 55486 / DSM 44775 / JCM 13855 / CB1190)</name>
    <dbReference type="NCBI Taxonomy" id="675635"/>
    <lineage>
        <taxon>Bacteria</taxon>
        <taxon>Bacillati</taxon>
        <taxon>Actinomycetota</taxon>
        <taxon>Actinomycetes</taxon>
        <taxon>Pseudonocardiales</taxon>
        <taxon>Pseudonocardiaceae</taxon>
        <taxon>Pseudonocardia</taxon>
    </lineage>
</organism>
<feature type="binding site" evidence="3">
    <location>
        <begin position="330"/>
        <end position="337"/>
    </location>
    <ligand>
        <name>ATP</name>
        <dbReference type="ChEBI" id="CHEBI:30616"/>
    </ligand>
</feature>
<feature type="transmembrane region" description="Helical" evidence="4">
    <location>
        <begin position="133"/>
        <end position="166"/>
    </location>
</feature>
<sequence length="672" mass="72197">MAVGQGDPREPVDPPDQPRTVYGTVTGWAVAEQRPIVPAWMRNRDERRQVARLAANRVARAAGYHATRAPLYALRYTVHSPRGAVRIAARAHGAVFDAEGRPLRQHAVARNDADTYLKLAALRRKHIRGRVPVVVLVALGLTAIATLAALGPVWLTVLVIAAAVLACGHVGAPADRPIVQGATVTTGQAPKLTSDSVTAALRSLGIAALNARGATVDFPHPIRVDGPGWRADVDLPLGVTALDVMERRSALASGLRRPIGCVWPEPDPDTHAGRLVLWVGMQDMAKARPAPWPLRKTGTADIFGTLPFLTDQRGRPVGLPLIESNMLIGSLPGAGKTAALRCVLLGCALDPTVEMHIWELKGSGDLESLQRIAHAYGSGVDDETIGACLDGLRWLLAEVARRADRLKTLRQRSRDLVPDSKVTRDLANRRGLGLHPIVFTVDEAQELFSHPEYGKEAGELATAIIKRGRALGVILILATQRPDKDSLPTGVSANVGTRFCLRVMGQVENDMVLGTSSYKNGIRATTFTRSDRGIGYLVGATDAPVVGRTYYLDAAAADAVVARAYRARETAGLLTGQAAGEVVDHGHVVDVLTDVRTVFATIEVLHTADLLERLAELRPQLYGGWTERQLAAALKPHGFGPKQLSIDGVNRNGYRLDWVREALARRELGSAG</sequence>
<evidence type="ECO:0000256" key="3">
    <source>
        <dbReference type="PROSITE-ProRule" id="PRU00289"/>
    </source>
</evidence>
<dbReference type="KEGG" id="pdx:Psed_5778"/>
<feature type="domain" description="FtsK" evidence="5">
    <location>
        <begin position="314"/>
        <end position="510"/>
    </location>
</feature>